<dbReference type="STRING" id="1385519.N801_12325"/>
<organism evidence="2 3">
    <name type="scientific">Knoellia aerolata DSM 18566</name>
    <dbReference type="NCBI Taxonomy" id="1385519"/>
    <lineage>
        <taxon>Bacteria</taxon>
        <taxon>Bacillati</taxon>
        <taxon>Actinomycetota</taxon>
        <taxon>Actinomycetes</taxon>
        <taxon>Micrococcales</taxon>
        <taxon>Intrasporangiaceae</taxon>
        <taxon>Knoellia</taxon>
    </lineage>
</organism>
<dbReference type="eggNOG" id="ENOG5030MA0">
    <property type="taxonomic scope" value="Bacteria"/>
</dbReference>
<evidence type="ECO:0000256" key="1">
    <source>
        <dbReference type="SAM" id="MobiDB-lite"/>
    </source>
</evidence>
<keyword evidence="3" id="KW-1185">Reference proteome</keyword>
<gene>
    <name evidence="2" type="ORF">N801_12325</name>
</gene>
<sequence length="54" mass="5480">MKKILVVALTALTAGIVKKKLDAQGADQRLWAEATNGGGVSGTDLPATTPNSSN</sequence>
<dbReference type="NCBIfam" id="NF038356">
    <property type="entry name" value="actino_DLW39"/>
    <property type="match status" value="1"/>
</dbReference>
<comment type="caution">
    <text evidence="2">The sequence shown here is derived from an EMBL/GenBank/DDBJ whole genome shotgun (WGS) entry which is preliminary data.</text>
</comment>
<evidence type="ECO:0000313" key="2">
    <source>
        <dbReference type="EMBL" id="KGN40767.1"/>
    </source>
</evidence>
<dbReference type="OrthoDB" id="4843810at2"/>
<accession>A0A0A0JXH1</accession>
<protein>
    <submittedName>
        <fullName evidence="2">Uncharacterized protein</fullName>
    </submittedName>
</protein>
<dbReference type="AlphaFoldDB" id="A0A0A0JXH1"/>
<evidence type="ECO:0000313" key="3">
    <source>
        <dbReference type="Proteomes" id="UP000030013"/>
    </source>
</evidence>
<dbReference type="EMBL" id="AVPL01000032">
    <property type="protein sequence ID" value="KGN40767.1"/>
    <property type="molecule type" value="Genomic_DNA"/>
</dbReference>
<reference evidence="2 3" key="1">
    <citation type="submission" date="2013-08" db="EMBL/GenBank/DDBJ databases">
        <title>The genome sequence of Knoellia aerolata.</title>
        <authorList>
            <person name="Zhu W."/>
            <person name="Wang G."/>
        </authorList>
    </citation>
    <scope>NUCLEOTIDE SEQUENCE [LARGE SCALE GENOMIC DNA]</scope>
    <source>
        <strain evidence="2 3">DSM 18566</strain>
    </source>
</reference>
<dbReference type="RefSeq" id="WP_156996738.1">
    <property type="nucleotide sequence ID" value="NZ_AVPL01000032.1"/>
</dbReference>
<feature type="region of interest" description="Disordered" evidence="1">
    <location>
        <begin position="34"/>
        <end position="54"/>
    </location>
</feature>
<dbReference type="InterPro" id="IPR047990">
    <property type="entry name" value="DLW39-like"/>
</dbReference>
<proteinExistence type="predicted"/>
<dbReference type="Proteomes" id="UP000030013">
    <property type="component" value="Unassembled WGS sequence"/>
</dbReference>
<name>A0A0A0JXH1_9MICO</name>